<reference evidence="1 2" key="1">
    <citation type="submission" date="2015-04" db="EMBL/GenBank/DDBJ databases">
        <authorList>
            <person name="Syromyatnikov M.Y."/>
            <person name="Popov V.N."/>
        </authorList>
    </citation>
    <scope>NUCLEOTIDE SEQUENCE [LARGE SCALE GENOMIC DNA]</scope>
</reference>
<evidence type="ECO:0000313" key="2">
    <source>
        <dbReference type="Proteomes" id="UP000183832"/>
    </source>
</evidence>
<protein>
    <submittedName>
        <fullName evidence="1">CLUMA_CG008163, isoform A</fullName>
    </submittedName>
</protein>
<dbReference type="Proteomes" id="UP000183832">
    <property type="component" value="Unassembled WGS sequence"/>
</dbReference>
<sequence length="72" mass="8464">MSQCYNKKEIFQILRTKKFSFFPFLHEIKVSSTRTNSRIKRKVEGACSDKIHGHKVEVNNDKLSILILDDDH</sequence>
<evidence type="ECO:0000313" key="1">
    <source>
        <dbReference type="EMBL" id="CRK94663.1"/>
    </source>
</evidence>
<name>A0A1J1I2T8_9DIPT</name>
<dbReference type="AlphaFoldDB" id="A0A1J1I2T8"/>
<gene>
    <name evidence="1" type="ORF">CLUMA_CG008163</name>
</gene>
<proteinExistence type="predicted"/>
<keyword evidence="2" id="KW-1185">Reference proteome</keyword>
<organism evidence="1 2">
    <name type="scientific">Clunio marinus</name>
    <dbReference type="NCBI Taxonomy" id="568069"/>
    <lineage>
        <taxon>Eukaryota</taxon>
        <taxon>Metazoa</taxon>
        <taxon>Ecdysozoa</taxon>
        <taxon>Arthropoda</taxon>
        <taxon>Hexapoda</taxon>
        <taxon>Insecta</taxon>
        <taxon>Pterygota</taxon>
        <taxon>Neoptera</taxon>
        <taxon>Endopterygota</taxon>
        <taxon>Diptera</taxon>
        <taxon>Nematocera</taxon>
        <taxon>Chironomoidea</taxon>
        <taxon>Chironomidae</taxon>
        <taxon>Clunio</taxon>
    </lineage>
</organism>
<accession>A0A1J1I2T8</accession>
<dbReference type="EMBL" id="CVRI01000039">
    <property type="protein sequence ID" value="CRK94663.1"/>
    <property type="molecule type" value="Genomic_DNA"/>
</dbReference>